<dbReference type="EMBL" id="CP034465">
    <property type="protein sequence ID" value="AZP04220.1"/>
    <property type="molecule type" value="Genomic_DNA"/>
</dbReference>
<sequence>MCLITFRIANHPKYKLILAANRDEAYARPTEMASFWSEHPQLLAGKDLEANGTWLGITKDGRIAAITNCHEGTDKVEQITYTADSPKKSRGKIITDYLLSKKQPEIYLHELIKEKHAYQPFNILLGNADALYHFNSQEESFVQLHKGTHSISNASLDTPWPKVRKTKKQIDRILKGEDHYIESLFEMMMDQIPARDDELQYAAALPLDLRRKTSAPFIKTEGFGTRSTTLLLVDYDDQVTFLERTYKKNDTSSDQMFHFKIGE</sequence>
<organism evidence="1 2">
    <name type="scientific">Jeotgalibaca ciconiae</name>
    <dbReference type="NCBI Taxonomy" id="2496265"/>
    <lineage>
        <taxon>Bacteria</taxon>
        <taxon>Bacillati</taxon>
        <taxon>Bacillota</taxon>
        <taxon>Bacilli</taxon>
        <taxon>Lactobacillales</taxon>
        <taxon>Carnobacteriaceae</taxon>
        <taxon>Jeotgalibaca</taxon>
    </lineage>
</organism>
<keyword evidence="2" id="KW-1185">Reference proteome</keyword>
<dbReference type="PANTHER" id="PTHR17985">
    <property type="entry name" value="SER/THR-RICH PROTEIN T10 IN DGCR REGION"/>
    <property type="match status" value="1"/>
</dbReference>
<dbReference type="RefSeq" id="WP_126109426.1">
    <property type="nucleotide sequence ID" value="NZ_CP034465.1"/>
</dbReference>
<dbReference type="Pfam" id="PF05742">
    <property type="entry name" value="TANGO2"/>
    <property type="match status" value="1"/>
</dbReference>
<name>A0A3S9HA10_9LACT</name>
<dbReference type="AlphaFoldDB" id="A0A3S9HA10"/>
<dbReference type="OrthoDB" id="4380123at2"/>
<proteinExistence type="predicted"/>
<gene>
    <name evidence="1" type="ORF">EJN90_05805</name>
</gene>
<reference evidence="2" key="1">
    <citation type="submission" date="2018-12" db="EMBL/GenBank/DDBJ databases">
        <title>Complete genome sequencing of Jeotgalibaca sp. H21T32.</title>
        <authorList>
            <person name="Bae J.-W."/>
            <person name="Lee S.-Y."/>
        </authorList>
    </citation>
    <scope>NUCLEOTIDE SEQUENCE [LARGE SCALE GENOMIC DNA]</scope>
    <source>
        <strain evidence="2">H21T32</strain>
    </source>
</reference>
<dbReference type="KEGG" id="jeh:EJN90_05805"/>
<dbReference type="InterPro" id="IPR008551">
    <property type="entry name" value="TANGO2"/>
</dbReference>
<dbReference type="PANTHER" id="PTHR17985:SF8">
    <property type="entry name" value="TRANSPORT AND GOLGI ORGANIZATION PROTEIN 2 HOMOLOG"/>
    <property type="match status" value="1"/>
</dbReference>
<dbReference type="Proteomes" id="UP000273326">
    <property type="component" value="Chromosome"/>
</dbReference>
<evidence type="ECO:0000313" key="1">
    <source>
        <dbReference type="EMBL" id="AZP04220.1"/>
    </source>
</evidence>
<protein>
    <submittedName>
        <fullName evidence="1">NRDE family protein</fullName>
    </submittedName>
</protein>
<accession>A0A3S9HA10</accession>
<evidence type="ECO:0000313" key="2">
    <source>
        <dbReference type="Proteomes" id="UP000273326"/>
    </source>
</evidence>